<accession>A0A1I7TY71</accession>
<dbReference type="Proteomes" id="UP000095282">
    <property type="component" value="Unplaced"/>
</dbReference>
<feature type="domain" description="SCP" evidence="2">
    <location>
        <begin position="30"/>
        <end position="192"/>
    </location>
</feature>
<dbReference type="PRINTS" id="PR00837">
    <property type="entry name" value="V5TPXLIKE"/>
</dbReference>
<dbReference type="SUPFAM" id="SSF55797">
    <property type="entry name" value="PR-1-like"/>
    <property type="match status" value="1"/>
</dbReference>
<dbReference type="CDD" id="cd05380">
    <property type="entry name" value="CAP_euk"/>
    <property type="match status" value="1"/>
</dbReference>
<dbReference type="InterPro" id="IPR035940">
    <property type="entry name" value="CAP_sf"/>
</dbReference>
<dbReference type="STRING" id="1561998.A0A1I7TY71"/>
<evidence type="ECO:0000256" key="1">
    <source>
        <dbReference type="SAM" id="SignalP"/>
    </source>
</evidence>
<dbReference type="InterPro" id="IPR001283">
    <property type="entry name" value="CRISP-related"/>
</dbReference>
<dbReference type="WBParaSite" id="Csp11.Scaffold629.g12979.t1">
    <property type="protein sequence ID" value="Csp11.Scaffold629.g12979.t1"/>
    <property type="gene ID" value="Csp11.Scaffold629.g12979"/>
</dbReference>
<name>A0A1I7TY71_9PELO</name>
<dbReference type="InterPro" id="IPR014044">
    <property type="entry name" value="CAP_dom"/>
</dbReference>
<dbReference type="PROSITE" id="PS01010">
    <property type="entry name" value="CRISP_2"/>
    <property type="match status" value="1"/>
</dbReference>
<dbReference type="Pfam" id="PF00188">
    <property type="entry name" value="CAP"/>
    <property type="match status" value="1"/>
</dbReference>
<evidence type="ECO:0000313" key="3">
    <source>
        <dbReference type="Proteomes" id="UP000095282"/>
    </source>
</evidence>
<dbReference type="GO" id="GO:0005576">
    <property type="term" value="C:extracellular region"/>
    <property type="evidence" value="ECO:0007669"/>
    <property type="project" value="InterPro"/>
</dbReference>
<evidence type="ECO:0000259" key="2">
    <source>
        <dbReference type="SMART" id="SM00198"/>
    </source>
</evidence>
<dbReference type="InterPro" id="IPR018244">
    <property type="entry name" value="Allrgn_V5/Tpx1_CS"/>
</dbReference>
<sequence length="206" mass="23034">MLIYQSIASMKFAVFILAVIGCTSAQFTAAGQAAIVKAHNDLRSSIAKGNYVAAGRKMPSAANMLKMKFDPELAASAQKYADTCPTGHSKWPGIGENMYWEWFSEPFPENLDYLGLKACQWWEKEFQDFGWQSIEMSQELFNTGIGHATQMAWAETNSVGCGVKRCGRDPSQKNMYKVMIICQYKPPGNYFTRPIYKPGNACTSEF</sequence>
<dbReference type="PANTHER" id="PTHR10334">
    <property type="entry name" value="CYSTEINE-RICH SECRETORY PROTEIN-RELATED"/>
    <property type="match status" value="1"/>
</dbReference>
<dbReference type="eggNOG" id="KOG3017">
    <property type="taxonomic scope" value="Eukaryota"/>
</dbReference>
<dbReference type="PRINTS" id="PR00838">
    <property type="entry name" value="V5ALLERGEN"/>
</dbReference>
<dbReference type="FunFam" id="3.40.33.10:FF:000013">
    <property type="entry name" value="SCP-Like extracellular protein"/>
    <property type="match status" value="1"/>
</dbReference>
<feature type="signal peptide" evidence="1">
    <location>
        <begin position="1"/>
        <end position="25"/>
    </location>
</feature>
<dbReference type="Gene3D" id="3.40.33.10">
    <property type="entry name" value="CAP"/>
    <property type="match status" value="1"/>
</dbReference>
<dbReference type="InterPro" id="IPR002413">
    <property type="entry name" value="V5_allergen-like"/>
</dbReference>
<evidence type="ECO:0000313" key="4">
    <source>
        <dbReference type="WBParaSite" id="Csp11.Scaffold629.g12979.t1"/>
    </source>
</evidence>
<dbReference type="SMART" id="SM00198">
    <property type="entry name" value="SCP"/>
    <property type="match status" value="1"/>
</dbReference>
<proteinExistence type="predicted"/>
<feature type="chain" id="PRO_5009308151" evidence="1">
    <location>
        <begin position="26"/>
        <end position="206"/>
    </location>
</feature>
<keyword evidence="1" id="KW-0732">Signal</keyword>
<dbReference type="AlphaFoldDB" id="A0A1I7TY71"/>
<organism evidence="3 4">
    <name type="scientific">Caenorhabditis tropicalis</name>
    <dbReference type="NCBI Taxonomy" id="1561998"/>
    <lineage>
        <taxon>Eukaryota</taxon>
        <taxon>Metazoa</taxon>
        <taxon>Ecdysozoa</taxon>
        <taxon>Nematoda</taxon>
        <taxon>Chromadorea</taxon>
        <taxon>Rhabditida</taxon>
        <taxon>Rhabditina</taxon>
        <taxon>Rhabditomorpha</taxon>
        <taxon>Rhabditoidea</taxon>
        <taxon>Rhabditidae</taxon>
        <taxon>Peloderinae</taxon>
        <taxon>Caenorhabditis</taxon>
    </lineage>
</organism>
<keyword evidence="3" id="KW-1185">Reference proteome</keyword>
<reference evidence="4" key="1">
    <citation type="submission" date="2016-11" db="UniProtKB">
        <authorList>
            <consortium name="WormBaseParasite"/>
        </authorList>
    </citation>
    <scope>IDENTIFICATION</scope>
</reference>
<protein>
    <submittedName>
        <fullName evidence="4">SCP domain-containing protein</fullName>
    </submittedName>
</protein>